<evidence type="ECO:0000256" key="6">
    <source>
        <dbReference type="ARBA" id="ARBA00023077"/>
    </source>
</evidence>
<evidence type="ECO:0000259" key="13">
    <source>
        <dbReference type="Pfam" id="PF00593"/>
    </source>
</evidence>
<dbReference type="SUPFAM" id="SSF56935">
    <property type="entry name" value="Porins"/>
    <property type="match status" value="1"/>
</dbReference>
<keyword evidence="9 10" id="KW-0998">Cell outer membrane</keyword>
<evidence type="ECO:0000256" key="4">
    <source>
        <dbReference type="ARBA" id="ARBA00022452"/>
    </source>
</evidence>
<dbReference type="RefSeq" id="WP_377305089.1">
    <property type="nucleotide sequence ID" value="NZ_CP180191.1"/>
</dbReference>
<dbReference type="Proteomes" id="UP001595556">
    <property type="component" value="Unassembled WGS sequence"/>
</dbReference>
<dbReference type="InterPro" id="IPR012910">
    <property type="entry name" value="Plug_dom"/>
</dbReference>
<keyword evidence="8 15" id="KW-0675">Receptor</keyword>
<protein>
    <submittedName>
        <fullName evidence="15">TonB-dependent receptor plug domain-containing protein</fullName>
    </submittedName>
</protein>
<feature type="chain" id="PRO_5046555813" evidence="12">
    <location>
        <begin position="26"/>
        <end position="917"/>
    </location>
</feature>
<evidence type="ECO:0000256" key="7">
    <source>
        <dbReference type="ARBA" id="ARBA00023136"/>
    </source>
</evidence>
<evidence type="ECO:0000259" key="14">
    <source>
        <dbReference type="Pfam" id="PF07715"/>
    </source>
</evidence>
<dbReference type="Gene3D" id="2.40.170.20">
    <property type="entry name" value="TonB-dependent receptor, beta-barrel domain"/>
    <property type="match status" value="1"/>
</dbReference>
<feature type="domain" description="TonB-dependent receptor-like beta-barrel" evidence="13">
    <location>
        <begin position="368"/>
        <end position="882"/>
    </location>
</feature>
<keyword evidence="16" id="KW-1185">Reference proteome</keyword>
<evidence type="ECO:0000256" key="5">
    <source>
        <dbReference type="ARBA" id="ARBA00022692"/>
    </source>
</evidence>
<keyword evidence="6 11" id="KW-0798">TonB box</keyword>
<evidence type="ECO:0000256" key="12">
    <source>
        <dbReference type="SAM" id="SignalP"/>
    </source>
</evidence>
<comment type="similarity">
    <text evidence="2 10 11">Belongs to the TonB-dependent receptor family.</text>
</comment>
<dbReference type="EMBL" id="JBHRTI010000010">
    <property type="protein sequence ID" value="MFC3148807.1"/>
    <property type="molecule type" value="Genomic_DNA"/>
</dbReference>
<evidence type="ECO:0000256" key="11">
    <source>
        <dbReference type="RuleBase" id="RU003357"/>
    </source>
</evidence>
<dbReference type="PANTHER" id="PTHR47234:SF2">
    <property type="entry name" value="TONB-DEPENDENT RECEPTOR"/>
    <property type="match status" value="1"/>
</dbReference>
<dbReference type="InterPro" id="IPR039426">
    <property type="entry name" value="TonB-dep_rcpt-like"/>
</dbReference>
<dbReference type="Pfam" id="PF07715">
    <property type="entry name" value="Plug"/>
    <property type="match status" value="1"/>
</dbReference>
<feature type="domain" description="TonB-dependent receptor plug" evidence="14">
    <location>
        <begin position="53"/>
        <end position="173"/>
    </location>
</feature>
<evidence type="ECO:0000313" key="16">
    <source>
        <dbReference type="Proteomes" id="UP001595556"/>
    </source>
</evidence>
<evidence type="ECO:0000313" key="15">
    <source>
        <dbReference type="EMBL" id="MFC3148807.1"/>
    </source>
</evidence>
<evidence type="ECO:0000256" key="2">
    <source>
        <dbReference type="ARBA" id="ARBA00009810"/>
    </source>
</evidence>
<dbReference type="InterPro" id="IPR036942">
    <property type="entry name" value="Beta-barrel_TonB_sf"/>
</dbReference>
<evidence type="ECO:0000256" key="10">
    <source>
        <dbReference type="PROSITE-ProRule" id="PRU01360"/>
    </source>
</evidence>
<gene>
    <name evidence="15" type="ORF">ACFOEN_14335</name>
</gene>
<keyword evidence="3 10" id="KW-0813">Transport</keyword>
<keyword evidence="4 10" id="KW-1134">Transmembrane beta strand</keyword>
<keyword evidence="7 10" id="KW-0472">Membrane</keyword>
<keyword evidence="12" id="KW-0732">Signal</keyword>
<evidence type="ECO:0000256" key="1">
    <source>
        <dbReference type="ARBA" id="ARBA00004571"/>
    </source>
</evidence>
<organism evidence="15 16">
    <name type="scientific">Piscinibacterium candidicorallinum</name>
    <dbReference type="NCBI Taxonomy" id="1793872"/>
    <lineage>
        <taxon>Bacteria</taxon>
        <taxon>Pseudomonadati</taxon>
        <taxon>Pseudomonadota</taxon>
        <taxon>Betaproteobacteria</taxon>
        <taxon>Burkholderiales</taxon>
        <taxon>Piscinibacterium</taxon>
    </lineage>
</organism>
<evidence type="ECO:0000256" key="9">
    <source>
        <dbReference type="ARBA" id="ARBA00023237"/>
    </source>
</evidence>
<feature type="signal peptide" evidence="12">
    <location>
        <begin position="1"/>
        <end position="25"/>
    </location>
</feature>
<proteinExistence type="inferred from homology"/>
<evidence type="ECO:0000256" key="3">
    <source>
        <dbReference type="ARBA" id="ARBA00022448"/>
    </source>
</evidence>
<keyword evidence="5 10" id="KW-0812">Transmembrane</keyword>
<comment type="caution">
    <text evidence="15">The sequence shown here is derived from an EMBL/GenBank/DDBJ whole genome shotgun (WGS) entry which is preliminary data.</text>
</comment>
<accession>A0ABV7HAL7</accession>
<dbReference type="Pfam" id="PF00593">
    <property type="entry name" value="TonB_dep_Rec_b-barrel"/>
    <property type="match status" value="1"/>
</dbReference>
<comment type="subcellular location">
    <subcellularLocation>
        <location evidence="1 10">Cell outer membrane</location>
        <topology evidence="1 10">Multi-pass membrane protein</topology>
    </subcellularLocation>
</comment>
<dbReference type="InterPro" id="IPR000531">
    <property type="entry name" value="Beta-barrel_TonB"/>
</dbReference>
<dbReference type="Gene3D" id="2.170.130.10">
    <property type="entry name" value="TonB-dependent receptor, plug domain"/>
    <property type="match status" value="1"/>
</dbReference>
<sequence>MFNQKHMCAALAVVFAGGFGFAAQAQQAQQQDPKVTKVERVEVTGSNIRRTDAETAVPVQIITAEDIRRSGRQTITEVLRELPSAAAGGLTELTGSGSFSAGAASVSLRGLGSSATLVLLNGRRVAPYGLVDPNFGQSAAVNLNAIPLSVVERIEVLKDGASAIYGSEAIAGVVNIILRRDYKGAEVAVRGSMNKDGKYGTGAVTATFGFGDLTANGFNVFGNVEAYRQESVMFKDVEGFLNRDSFRNVYLTGVPSSSYHPALNYLAAGPGGTTVFTPSAACPTSNVANAQAVLGGAARGTFCLYDQWRFVEIVPKSERNNAFVRGTVALGSNFEGFAEGSFNTTNTYFIGPPRVVGQGNGGTFNATTGVLVPMVGVLPVGNPNNPFATPTFYRARMDALGRQDNEVDSDTARAVVGVKGALFGWDVEASYLWNENKTTSTNYNEVRLTEFNNAITNGTLNFLNPSASTTSFASLGANLKDQARSSFEILSLKGSGELFALPGGKAALAAGLEFRKEERDVQPDRLKTVAGVFGRGVASAQGSRDVTTVYGEVVLPVLPTVELQVAARVDDYSDFGNSTTPKIAGTWKATNNFKLRASYAEGFRAPSLTEITRSATSGFFNGVDDPRRCNRTQGITVGCGLSLPGLIVASPFLKPEEAESKTIGFVFEPTNTTSLTVDYFTIKRENEITFLSLNEILANEGSTDPRYANTVVRDPANTSVTVPNDPGAILFIRTGFANLGKTRVSGFDLNLRNRASLGDWGRLTTNIDLTHYTKQEGSGTPTAPMVTFNGYRNAPNTRGTARMTWEYGAWANSLQVNYLKGFKPFGNPDQATGGGRTAILTCSNPNGTYLGVCNVQDWVTLDVGTSYSGIKNLTLSATVRNIMDRKPSTDPLARPFNTAWYSPQGMNISLGASYRFW</sequence>
<dbReference type="PANTHER" id="PTHR47234">
    <property type="match status" value="1"/>
</dbReference>
<name>A0ABV7HAL7_9BURK</name>
<dbReference type="InterPro" id="IPR037066">
    <property type="entry name" value="Plug_dom_sf"/>
</dbReference>
<dbReference type="PROSITE" id="PS52016">
    <property type="entry name" value="TONB_DEPENDENT_REC_3"/>
    <property type="match status" value="1"/>
</dbReference>
<dbReference type="CDD" id="cd01347">
    <property type="entry name" value="ligand_gated_channel"/>
    <property type="match status" value="1"/>
</dbReference>
<evidence type="ECO:0000256" key="8">
    <source>
        <dbReference type="ARBA" id="ARBA00023170"/>
    </source>
</evidence>
<reference evidence="16" key="1">
    <citation type="journal article" date="2019" name="Int. J. Syst. Evol. Microbiol.">
        <title>The Global Catalogue of Microorganisms (GCM) 10K type strain sequencing project: providing services to taxonomists for standard genome sequencing and annotation.</title>
        <authorList>
            <consortium name="The Broad Institute Genomics Platform"/>
            <consortium name="The Broad Institute Genome Sequencing Center for Infectious Disease"/>
            <person name="Wu L."/>
            <person name="Ma J."/>
        </authorList>
    </citation>
    <scope>NUCLEOTIDE SEQUENCE [LARGE SCALE GENOMIC DNA]</scope>
    <source>
        <strain evidence="16">KCTC 52168</strain>
    </source>
</reference>